<dbReference type="RefSeq" id="WP_130256849.1">
    <property type="nucleotide sequence ID" value="NZ_PPSX01000082.1"/>
</dbReference>
<evidence type="ECO:0000256" key="1">
    <source>
        <dbReference type="SAM" id="SignalP"/>
    </source>
</evidence>
<proteinExistence type="predicted"/>
<feature type="signal peptide" evidence="1">
    <location>
        <begin position="1"/>
        <end position="19"/>
    </location>
</feature>
<comment type="caution">
    <text evidence="2">The sequence shown here is derived from an EMBL/GenBank/DDBJ whole genome shotgun (WGS) entry which is preliminary data.</text>
</comment>
<dbReference type="EMBL" id="PPSX01000082">
    <property type="protein sequence ID" value="RZQ51759.1"/>
    <property type="molecule type" value="Genomic_DNA"/>
</dbReference>
<protein>
    <submittedName>
        <fullName evidence="2">Amino acid ABC transporter substrate-binding protein</fullName>
    </submittedName>
</protein>
<reference evidence="2 3" key="1">
    <citation type="submission" date="2018-01" db="EMBL/GenBank/DDBJ databases">
        <title>Co-occurrence of chitin degradation, pigmentation and bioactivity in marine Pseudoalteromonas.</title>
        <authorList>
            <person name="Paulsen S."/>
            <person name="Gram L."/>
            <person name="Machado H."/>
        </authorList>
    </citation>
    <scope>NUCLEOTIDE SEQUENCE [LARGE SCALE GENOMIC DNA]</scope>
    <source>
        <strain evidence="2 3">S3898</strain>
    </source>
</reference>
<dbReference type="AlphaFoldDB" id="A0A4Q7IK14"/>
<gene>
    <name evidence="2" type="ORF">C1E23_17800</name>
</gene>
<evidence type="ECO:0000313" key="2">
    <source>
        <dbReference type="EMBL" id="RZQ51759.1"/>
    </source>
</evidence>
<name>A0A4Q7IK14_9GAMM</name>
<organism evidence="2 3">
    <name type="scientific">Pseudoalteromonas phenolica</name>
    <dbReference type="NCBI Taxonomy" id="161398"/>
    <lineage>
        <taxon>Bacteria</taxon>
        <taxon>Pseudomonadati</taxon>
        <taxon>Pseudomonadota</taxon>
        <taxon>Gammaproteobacteria</taxon>
        <taxon>Alteromonadales</taxon>
        <taxon>Pseudoalteromonadaceae</taxon>
        <taxon>Pseudoalteromonas</taxon>
    </lineage>
</organism>
<feature type="chain" id="PRO_5021030619" evidence="1">
    <location>
        <begin position="20"/>
        <end position="246"/>
    </location>
</feature>
<accession>A0A4Q7IK14</accession>
<sequence>MFKKRFLFVCFFISFLSEATTLNFCYESKELFPHYIGEGVHVPDKKPGAAIEMLQHLDSNFHNVQIRFVREPWNRCLNDLKLGKVDALIARYSEARAKFAKYPKQNNGAIDTSRSFSNTSTCFIHSNNVLLEWDGQELKTKQRQGIAVPRGYSLVEDLKSKGFQIYETTSVKKAHELLFNGRVGVSLSDCNHKKLPVGFVENKTPIVENYGYLVFSHQFYDLYPSLSERMWDKLIQINHKLFYEKY</sequence>
<evidence type="ECO:0000313" key="3">
    <source>
        <dbReference type="Proteomes" id="UP000291338"/>
    </source>
</evidence>
<dbReference type="Proteomes" id="UP000291338">
    <property type="component" value="Unassembled WGS sequence"/>
</dbReference>
<dbReference type="Gene3D" id="3.40.190.10">
    <property type="entry name" value="Periplasmic binding protein-like II"/>
    <property type="match status" value="1"/>
</dbReference>
<keyword evidence="1" id="KW-0732">Signal</keyword>
<dbReference type="SUPFAM" id="SSF53850">
    <property type="entry name" value="Periplasmic binding protein-like II"/>
    <property type="match status" value="1"/>
</dbReference>